<evidence type="ECO:0000256" key="1">
    <source>
        <dbReference type="SAM" id="MobiDB-lite"/>
    </source>
</evidence>
<feature type="region of interest" description="Disordered" evidence="1">
    <location>
        <begin position="47"/>
        <end position="82"/>
    </location>
</feature>
<gene>
    <name evidence="2" type="ORF">R1CP_37720</name>
</gene>
<geneLocation type="plasmid" evidence="3">
    <name>pr1cp1</name>
</geneLocation>
<name>A0A1B1KHQ6_RHOOP</name>
<dbReference type="EMBL" id="CP009112">
    <property type="protein sequence ID" value="ANS32145.1"/>
    <property type="molecule type" value="Genomic_DNA"/>
</dbReference>
<feature type="region of interest" description="Disordered" evidence="1">
    <location>
        <begin position="1"/>
        <end position="33"/>
    </location>
</feature>
<proteinExistence type="predicted"/>
<reference evidence="2 3" key="1">
    <citation type="submission" date="2014-07" db="EMBL/GenBank/DDBJ databases">
        <authorList>
            <person name="Zhang J.E."/>
            <person name="Yang H."/>
            <person name="Guo J."/>
            <person name="Deng Z."/>
            <person name="Luo H."/>
            <person name="Luo M."/>
            <person name="Zhao B."/>
        </authorList>
    </citation>
    <scope>NUCLEOTIDE SEQUENCE [LARGE SCALE GENOMIC DNA]</scope>
    <source>
        <strain evidence="2 3">1CP</strain>
        <plasmid evidence="3">Plasmid pr1cp1</plasmid>
    </source>
</reference>
<evidence type="ECO:0000313" key="2">
    <source>
        <dbReference type="EMBL" id="ANS32145.1"/>
    </source>
</evidence>
<evidence type="ECO:0000313" key="3">
    <source>
        <dbReference type="Proteomes" id="UP000186108"/>
    </source>
</evidence>
<feature type="compositionally biased region" description="Polar residues" evidence="1">
    <location>
        <begin position="47"/>
        <end position="62"/>
    </location>
</feature>
<accession>A0A1B1KHQ6</accession>
<dbReference type="AlphaFoldDB" id="A0A1B1KHQ6"/>
<keyword evidence="2" id="KW-0614">Plasmid</keyword>
<protein>
    <submittedName>
        <fullName evidence="2">Uncharacterized protein</fullName>
    </submittedName>
</protein>
<dbReference type="Proteomes" id="UP000186108">
    <property type="component" value="Plasmid pR1CP1"/>
</dbReference>
<organism evidence="2 3">
    <name type="scientific">Rhodococcus opacus</name>
    <name type="common">Nocardia opaca</name>
    <dbReference type="NCBI Taxonomy" id="37919"/>
    <lineage>
        <taxon>Bacteria</taxon>
        <taxon>Bacillati</taxon>
        <taxon>Actinomycetota</taxon>
        <taxon>Actinomycetes</taxon>
        <taxon>Mycobacteriales</taxon>
        <taxon>Nocardiaceae</taxon>
        <taxon>Rhodococcus</taxon>
    </lineage>
</organism>
<feature type="compositionally biased region" description="Polar residues" evidence="1">
    <location>
        <begin position="1"/>
        <end position="19"/>
    </location>
</feature>
<sequence>MQVNSSACFGMTRTVSSSPDRPEPRHDTGVPLPGWSRQYCSAISLASRASQVHSPTASSPSKIRSAHRHCGPRTHTNANPESDNVWFVARGLNSHRIPTDSSPHGVAPGRACPGQVPPTTQALRGSAVVDGHTRPA</sequence>